<evidence type="ECO:0000313" key="1">
    <source>
        <dbReference type="EMBL" id="RNA03677.1"/>
    </source>
</evidence>
<dbReference type="Gene3D" id="3.60.10.10">
    <property type="entry name" value="Endonuclease/exonuclease/phosphatase"/>
    <property type="match status" value="1"/>
</dbReference>
<name>A0A3M7PX31_BRAPC</name>
<protein>
    <recommendedName>
        <fullName evidence="3">Endonuclease/exonuclease/phosphatase domain-containing protein</fullName>
    </recommendedName>
</protein>
<comment type="caution">
    <text evidence="1">The sequence shown here is derived from an EMBL/GenBank/DDBJ whole genome shotgun (WGS) entry which is preliminary data.</text>
</comment>
<dbReference type="Proteomes" id="UP000276133">
    <property type="component" value="Unassembled WGS sequence"/>
</dbReference>
<keyword evidence="2" id="KW-1185">Reference proteome</keyword>
<dbReference type="InterPro" id="IPR036691">
    <property type="entry name" value="Endo/exonu/phosph_ase_sf"/>
</dbReference>
<accession>A0A3M7PX31</accession>
<evidence type="ECO:0008006" key="3">
    <source>
        <dbReference type="Google" id="ProtNLM"/>
    </source>
</evidence>
<evidence type="ECO:0000313" key="2">
    <source>
        <dbReference type="Proteomes" id="UP000276133"/>
    </source>
</evidence>
<dbReference type="EMBL" id="REGN01008395">
    <property type="protein sequence ID" value="RNA03677.1"/>
    <property type="molecule type" value="Genomic_DNA"/>
</dbReference>
<dbReference type="AlphaFoldDB" id="A0A3M7PX31"/>
<proteinExistence type="predicted"/>
<sequence>MSLSKQKKLTLFQLINGTASNIHDALQTLNSDRQDNEDLIILGDLNAKLPGVGYRSLDANGRVLEKIIDSELD</sequence>
<gene>
    <name evidence="1" type="ORF">BpHYR1_031447</name>
</gene>
<organism evidence="1 2">
    <name type="scientific">Brachionus plicatilis</name>
    <name type="common">Marine rotifer</name>
    <name type="synonym">Brachionus muelleri</name>
    <dbReference type="NCBI Taxonomy" id="10195"/>
    <lineage>
        <taxon>Eukaryota</taxon>
        <taxon>Metazoa</taxon>
        <taxon>Spiralia</taxon>
        <taxon>Gnathifera</taxon>
        <taxon>Rotifera</taxon>
        <taxon>Eurotatoria</taxon>
        <taxon>Monogononta</taxon>
        <taxon>Pseudotrocha</taxon>
        <taxon>Ploima</taxon>
        <taxon>Brachionidae</taxon>
        <taxon>Brachionus</taxon>
    </lineage>
</organism>
<reference evidence="1 2" key="1">
    <citation type="journal article" date="2018" name="Sci. Rep.">
        <title>Genomic signatures of local adaptation to the degree of environmental predictability in rotifers.</title>
        <authorList>
            <person name="Franch-Gras L."/>
            <person name="Hahn C."/>
            <person name="Garcia-Roger E.M."/>
            <person name="Carmona M.J."/>
            <person name="Serra M."/>
            <person name="Gomez A."/>
        </authorList>
    </citation>
    <scope>NUCLEOTIDE SEQUENCE [LARGE SCALE GENOMIC DNA]</scope>
    <source>
        <strain evidence="1">HYR1</strain>
    </source>
</reference>